<dbReference type="Pfam" id="PF20635">
    <property type="entry name" value="SMN_YG-box"/>
    <property type="match status" value="1"/>
</dbReference>
<evidence type="ECO:0000256" key="5">
    <source>
        <dbReference type="ARBA" id="ARBA00023242"/>
    </source>
</evidence>
<dbReference type="InParanoid" id="A0A3N4K926"/>
<evidence type="ECO:0000256" key="3">
    <source>
        <dbReference type="ARBA" id="ARBA00022664"/>
    </source>
</evidence>
<dbReference type="InterPro" id="IPR040424">
    <property type="entry name" value="Smn1"/>
</dbReference>
<evidence type="ECO:0000256" key="2">
    <source>
        <dbReference type="ARBA" id="ARBA00005371"/>
    </source>
</evidence>
<dbReference type="CDD" id="cd22851">
    <property type="entry name" value="SMN_N"/>
    <property type="match status" value="1"/>
</dbReference>
<dbReference type="InterPro" id="IPR049481">
    <property type="entry name" value="SMN_G2-BD"/>
</dbReference>
<feature type="compositionally biased region" description="Low complexity" evidence="6">
    <location>
        <begin position="125"/>
        <end position="157"/>
    </location>
</feature>
<sequence>MDTSENLLTHEEIWDDSTLVNAWDEALNEYKKYHSIDATGENKAKILREAEEAEMQDAPSMNQEVIEYQPSIEDIEDDAMEHEEAAAPHIKVEVEVETAGQQNQGNHEQVSDTITKSTDAEQLPTSATTTTTTAQEKSATAQEQDTAAQELSAAAQAQSEAHARIQSHLDAQAALQSAPPPFPMKFPGDIKGQVADKVRHVDNEALRNLMMSWYFAGYYTGLYEGQQQAQQQQNGGQQS</sequence>
<dbReference type="GO" id="GO:0008380">
    <property type="term" value="P:RNA splicing"/>
    <property type="evidence" value="ECO:0007669"/>
    <property type="project" value="UniProtKB-KW"/>
</dbReference>
<comment type="subcellular location">
    <subcellularLocation>
        <location evidence="1">Nucleus</location>
    </subcellularLocation>
</comment>
<dbReference type="GO" id="GO:0006397">
    <property type="term" value="P:mRNA processing"/>
    <property type="evidence" value="ECO:0007669"/>
    <property type="project" value="UniProtKB-KW"/>
</dbReference>
<dbReference type="Proteomes" id="UP000277580">
    <property type="component" value="Unassembled WGS sequence"/>
</dbReference>
<comment type="similarity">
    <text evidence="2">Belongs to the SMN family.</text>
</comment>
<keyword evidence="9" id="KW-1185">Reference proteome</keyword>
<dbReference type="OrthoDB" id="197400at2759"/>
<gene>
    <name evidence="8" type="ORF">P167DRAFT_579688</name>
</gene>
<evidence type="ECO:0000256" key="6">
    <source>
        <dbReference type="SAM" id="MobiDB-lite"/>
    </source>
</evidence>
<organism evidence="8 9">
    <name type="scientific">Morchella conica CCBAS932</name>
    <dbReference type="NCBI Taxonomy" id="1392247"/>
    <lineage>
        <taxon>Eukaryota</taxon>
        <taxon>Fungi</taxon>
        <taxon>Dikarya</taxon>
        <taxon>Ascomycota</taxon>
        <taxon>Pezizomycotina</taxon>
        <taxon>Pezizomycetes</taxon>
        <taxon>Pezizales</taxon>
        <taxon>Morchellaceae</taxon>
        <taxon>Morchella</taxon>
    </lineage>
</organism>
<feature type="region of interest" description="Disordered" evidence="6">
    <location>
        <begin position="98"/>
        <end position="157"/>
    </location>
</feature>
<keyword evidence="5" id="KW-0539">Nucleus</keyword>
<proteinExistence type="inferred from homology"/>
<dbReference type="AlphaFoldDB" id="A0A3N4K926"/>
<dbReference type="PANTHER" id="PTHR39267:SF1">
    <property type="entry name" value="SURVIVAL MOTOR NEURON PROTEIN"/>
    <property type="match status" value="1"/>
</dbReference>
<name>A0A3N4K926_9PEZI</name>
<dbReference type="PANTHER" id="PTHR39267">
    <property type="entry name" value="SURVIVAL MOTOR NEURON-LIKE PROTEIN 1"/>
    <property type="match status" value="1"/>
</dbReference>
<protein>
    <recommendedName>
        <fullName evidence="7">Survival Motor Neuron Gemin2-binding domain-containing protein</fullName>
    </recommendedName>
</protein>
<dbReference type="EMBL" id="ML119198">
    <property type="protein sequence ID" value="RPB07030.1"/>
    <property type="molecule type" value="Genomic_DNA"/>
</dbReference>
<evidence type="ECO:0000256" key="1">
    <source>
        <dbReference type="ARBA" id="ARBA00004123"/>
    </source>
</evidence>
<keyword evidence="4" id="KW-0508">mRNA splicing</keyword>
<dbReference type="InterPro" id="IPR047313">
    <property type="entry name" value="SMN_C"/>
</dbReference>
<feature type="compositionally biased region" description="Polar residues" evidence="6">
    <location>
        <begin position="99"/>
        <end position="117"/>
    </location>
</feature>
<feature type="domain" description="Survival Motor Neuron Gemin2-binding" evidence="7">
    <location>
        <begin position="11"/>
        <end position="34"/>
    </location>
</feature>
<dbReference type="STRING" id="1392247.A0A3N4K926"/>
<dbReference type="GO" id="GO:0005634">
    <property type="term" value="C:nucleus"/>
    <property type="evidence" value="ECO:0007669"/>
    <property type="project" value="UniProtKB-SubCell"/>
</dbReference>
<dbReference type="CDD" id="cd22852">
    <property type="entry name" value="SMN_C"/>
    <property type="match status" value="1"/>
</dbReference>
<evidence type="ECO:0000259" key="7">
    <source>
        <dbReference type="Pfam" id="PF20636"/>
    </source>
</evidence>
<evidence type="ECO:0000313" key="8">
    <source>
        <dbReference type="EMBL" id="RPB07030.1"/>
    </source>
</evidence>
<reference evidence="8 9" key="1">
    <citation type="journal article" date="2018" name="Nat. Ecol. Evol.">
        <title>Pezizomycetes genomes reveal the molecular basis of ectomycorrhizal truffle lifestyle.</title>
        <authorList>
            <person name="Murat C."/>
            <person name="Payen T."/>
            <person name="Noel B."/>
            <person name="Kuo A."/>
            <person name="Morin E."/>
            <person name="Chen J."/>
            <person name="Kohler A."/>
            <person name="Krizsan K."/>
            <person name="Balestrini R."/>
            <person name="Da Silva C."/>
            <person name="Montanini B."/>
            <person name="Hainaut M."/>
            <person name="Levati E."/>
            <person name="Barry K.W."/>
            <person name="Belfiori B."/>
            <person name="Cichocki N."/>
            <person name="Clum A."/>
            <person name="Dockter R.B."/>
            <person name="Fauchery L."/>
            <person name="Guy J."/>
            <person name="Iotti M."/>
            <person name="Le Tacon F."/>
            <person name="Lindquist E.A."/>
            <person name="Lipzen A."/>
            <person name="Malagnac F."/>
            <person name="Mello A."/>
            <person name="Molinier V."/>
            <person name="Miyauchi S."/>
            <person name="Poulain J."/>
            <person name="Riccioni C."/>
            <person name="Rubini A."/>
            <person name="Sitrit Y."/>
            <person name="Splivallo R."/>
            <person name="Traeger S."/>
            <person name="Wang M."/>
            <person name="Zifcakova L."/>
            <person name="Wipf D."/>
            <person name="Zambonelli A."/>
            <person name="Paolocci F."/>
            <person name="Nowrousian M."/>
            <person name="Ottonello S."/>
            <person name="Baldrian P."/>
            <person name="Spatafora J.W."/>
            <person name="Henrissat B."/>
            <person name="Nagy L.G."/>
            <person name="Aury J.M."/>
            <person name="Wincker P."/>
            <person name="Grigoriev I.V."/>
            <person name="Bonfante P."/>
            <person name="Martin F.M."/>
        </authorList>
    </citation>
    <scope>NUCLEOTIDE SEQUENCE [LARGE SCALE GENOMIC DNA]</scope>
    <source>
        <strain evidence="8 9">CCBAS932</strain>
    </source>
</reference>
<evidence type="ECO:0000313" key="9">
    <source>
        <dbReference type="Proteomes" id="UP000277580"/>
    </source>
</evidence>
<keyword evidence="3" id="KW-0507">mRNA processing</keyword>
<evidence type="ECO:0000256" key="4">
    <source>
        <dbReference type="ARBA" id="ARBA00023187"/>
    </source>
</evidence>
<dbReference type="Pfam" id="PF20636">
    <property type="entry name" value="SMN_G2-BD"/>
    <property type="match status" value="1"/>
</dbReference>
<accession>A0A3N4K926</accession>